<sequence>MTVEHDGNAEQAVIQTVQQADYTATPESSGGIRQAAERSFWRRNHKVVPTALSGLVFIITWGLELGSLIPDTAAAVLYGLAMVTANVIGRNIL</sequence>
<feature type="transmembrane region" description="Helical" evidence="1">
    <location>
        <begin position="69"/>
        <end position="89"/>
    </location>
</feature>
<keyword evidence="3" id="KW-1185">Reference proteome</keyword>
<dbReference type="AlphaFoldDB" id="A0A4R5KKS1"/>
<keyword evidence="1" id="KW-0812">Transmembrane</keyword>
<reference evidence="2 3" key="1">
    <citation type="submission" date="2019-03" db="EMBL/GenBank/DDBJ databases">
        <title>This is whole genome sequence of Paenibacillus sp MS74 strain.</title>
        <authorList>
            <person name="Trinh H.N."/>
        </authorList>
    </citation>
    <scope>NUCLEOTIDE SEQUENCE [LARGE SCALE GENOMIC DNA]</scope>
    <source>
        <strain evidence="2 3">MS74</strain>
    </source>
</reference>
<keyword evidence="1" id="KW-0472">Membrane</keyword>
<comment type="caution">
    <text evidence="2">The sequence shown here is derived from an EMBL/GenBank/DDBJ whole genome shotgun (WGS) entry which is preliminary data.</text>
</comment>
<dbReference type="RefSeq" id="WP_133231958.1">
    <property type="nucleotide sequence ID" value="NZ_SMRT01000011.1"/>
</dbReference>
<evidence type="ECO:0000256" key="1">
    <source>
        <dbReference type="SAM" id="Phobius"/>
    </source>
</evidence>
<keyword evidence="1" id="KW-1133">Transmembrane helix</keyword>
<name>A0A4R5KKS1_9BACL</name>
<evidence type="ECO:0000313" key="2">
    <source>
        <dbReference type="EMBL" id="TDF95117.1"/>
    </source>
</evidence>
<protein>
    <submittedName>
        <fullName evidence="2">Uncharacterized protein</fullName>
    </submittedName>
</protein>
<proteinExistence type="predicted"/>
<accession>A0A4R5KKS1</accession>
<gene>
    <name evidence="2" type="ORF">E1757_21520</name>
</gene>
<dbReference type="EMBL" id="SMRT01000011">
    <property type="protein sequence ID" value="TDF95117.1"/>
    <property type="molecule type" value="Genomic_DNA"/>
</dbReference>
<organism evidence="2 3">
    <name type="scientific">Paenibacillus piri</name>
    <dbReference type="NCBI Taxonomy" id="2547395"/>
    <lineage>
        <taxon>Bacteria</taxon>
        <taxon>Bacillati</taxon>
        <taxon>Bacillota</taxon>
        <taxon>Bacilli</taxon>
        <taxon>Bacillales</taxon>
        <taxon>Paenibacillaceae</taxon>
        <taxon>Paenibacillus</taxon>
    </lineage>
</organism>
<feature type="transmembrane region" description="Helical" evidence="1">
    <location>
        <begin position="47"/>
        <end position="63"/>
    </location>
</feature>
<dbReference type="Proteomes" id="UP000295636">
    <property type="component" value="Unassembled WGS sequence"/>
</dbReference>
<evidence type="ECO:0000313" key="3">
    <source>
        <dbReference type="Proteomes" id="UP000295636"/>
    </source>
</evidence>